<feature type="transmembrane region" description="Helical" evidence="2">
    <location>
        <begin position="33"/>
        <end position="59"/>
    </location>
</feature>
<gene>
    <name evidence="3" type="ORF">HOLleu_04819</name>
</gene>
<protein>
    <submittedName>
        <fullName evidence="3">Uncharacterized protein</fullName>
    </submittedName>
</protein>
<proteinExistence type="predicted"/>
<dbReference type="Proteomes" id="UP001152320">
    <property type="component" value="Chromosome 2"/>
</dbReference>
<feature type="region of interest" description="Disordered" evidence="1">
    <location>
        <begin position="315"/>
        <end position="334"/>
    </location>
</feature>
<evidence type="ECO:0000256" key="2">
    <source>
        <dbReference type="SAM" id="Phobius"/>
    </source>
</evidence>
<organism evidence="3 4">
    <name type="scientific">Holothuria leucospilota</name>
    <name type="common">Black long sea cucumber</name>
    <name type="synonym">Mertensiothuria leucospilota</name>
    <dbReference type="NCBI Taxonomy" id="206669"/>
    <lineage>
        <taxon>Eukaryota</taxon>
        <taxon>Metazoa</taxon>
        <taxon>Echinodermata</taxon>
        <taxon>Eleutherozoa</taxon>
        <taxon>Echinozoa</taxon>
        <taxon>Holothuroidea</taxon>
        <taxon>Aspidochirotacea</taxon>
        <taxon>Aspidochirotida</taxon>
        <taxon>Holothuriidae</taxon>
        <taxon>Holothuria</taxon>
    </lineage>
</organism>
<keyword evidence="4" id="KW-1185">Reference proteome</keyword>
<name>A0A9Q1CKG3_HOLLE</name>
<evidence type="ECO:0000256" key="1">
    <source>
        <dbReference type="SAM" id="MobiDB-lite"/>
    </source>
</evidence>
<dbReference type="OrthoDB" id="10671648at2759"/>
<dbReference type="EMBL" id="JAIZAY010000002">
    <property type="protein sequence ID" value="KAJ8046209.1"/>
    <property type="molecule type" value="Genomic_DNA"/>
</dbReference>
<dbReference type="AlphaFoldDB" id="A0A9Q1CKG3"/>
<comment type="caution">
    <text evidence="3">The sequence shown here is derived from an EMBL/GenBank/DDBJ whole genome shotgun (WGS) entry which is preliminary data.</text>
</comment>
<keyword evidence="2" id="KW-0472">Membrane</keyword>
<keyword evidence="2" id="KW-1133">Transmembrane helix</keyword>
<evidence type="ECO:0000313" key="4">
    <source>
        <dbReference type="Proteomes" id="UP001152320"/>
    </source>
</evidence>
<evidence type="ECO:0000313" key="3">
    <source>
        <dbReference type="EMBL" id="KAJ8046209.1"/>
    </source>
</evidence>
<keyword evidence="2" id="KW-0812">Transmembrane</keyword>
<sequence length="390" mass="44441">MASTSLYNESSIPEISSLAPTVPTSVEKEELKWIWFVVPFVTALIIFFCFEFTVILLLCRRNRYRKAHLLFTDEDGQLMYSTDRINENVVLSGYRGIRTSISSSHDIRGHFAPIEYCSMCGNASSRDGFMYDTSTFRGYRDHRRHTRDGMLLYSEPLPDHRVLTSTMNDTANHDNTEYAREPSYNPRQVSRAFRELSSVSDIYTARSTDAEDDTYTPRFTPTVSRSISEDLADSESVPQSIERNGGELATQAQHYDSVYIHHHGNSLDSCTSTTSNISDHQLLEGKPNGNILVKSNGHRNFLNSYFVNRVRPNNAPHSKDAINHVGGESVTTTSVEREQIKNDTDRNSFVKHYEYSRPLHLQEEEDTRHFIESYLASSCENVSVTAYSHV</sequence>
<reference evidence="3" key="1">
    <citation type="submission" date="2021-10" db="EMBL/GenBank/DDBJ databases">
        <title>Tropical sea cucumber genome reveals ecological adaptation and Cuvierian tubules defense mechanism.</title>
        <authorList>
            <person name="Chen T."/>
        </authorList>
    </citation>
    <scope>NUCLEOTIDE SEQUENCE</scope>
    <source>
        <strain evidence="3">Nanhai2018</strain>
        <tissue evidence="3">Muscle</tissue>
    </source>
</reference>
<accession>A0A9Q1CKG3</accession>